<dbReference type="AlphaFoldDB" id="A0A5C4MWG5"/>
<dbReference type="Pfam" id="PF24551">
    <property type="entry name" value="SH3_Rv0428c"/>
    <property type="match status" value="1"/>
</dbReference>
<protein>
    <submittedName>
        <fullName evidence="3">GNAT family N-acetyltransferase</fullName>
    </submittedName>
</protein>
<feature type="domain" description="N-acetyltransferase" evidence="1">
    <location>
        <begin position="206"/>
        <end position="338"/>
    </location>
</feature>
<dbReference type="EMBL" id="VDFR01000028">
    <property type="protein sequence ID" value="TNC49093.1"/>
    <property type="molecule type" value="Genomic_DNA"/>
</dbReference>
<proteinExistence type="predicted"/>
<dbReference type="PANTHER" id="PTHR43072">
    <property type="entry name" value="N-ACETYLTRANSFERASE"/>
    <property type="match status" value="1"/>
</dbReference>
<organism evidence="3 4">
    <name type="scientific">Mumia zhuanghuii</name>
    <dbReference type="NCBI Taxonomy" id="2585211"/>
    <lineage>
        <taxon>Bacteria</taxon>
        <taxon>Bacillati</taxon>
        <taxon>Actinomycetota</taxon>
        <taxon>Actinomycetes</taxon>
        <taxon>Propionibacteriales</taxon>
        <taxon>Nocardioidaceae</taxon>
        <taxon>Mumia</taxon>
    </lineage>
</organism>
<gene>
    <name evidence="3" type="ORF">FHE65_06135</name>
    <name evidence="2" type="ORF">FHE65_07920</name>
</gene>
<evidence type="ECO:0000313" key="2">
    <source>
        <dbReference type="EMBL" id="TNC48047.1"/>
    </source>
</evidence>
<dbReference type="CDD" id="cd04301">
    <property type="entry name" value="NAT_SF"/>
    <property type="match status" value="1"/>
</dbReference>
<accession>A0A5C4MWG5</accession>
<dbReference type="GO" id="GO:0016747">
    <property type="term" value="F:acyltransferase activity, transferring groups other than amino-acyl groups"/>
    <property type="evidence" value="ECO:0007669"/>
    <property type="project" value="InterPro"/>
</dbReference>
<dbReference type="Pfam" id="PF24553">
    <property type="entry name" value="Rv0428c_C"/>
    <property type="match status" value="1"/>
</dbReference>
<dbReference type="InterPro" id="IPR056935">
    <property type="entry name" value="Rv0428c-like_C"/>
</dbReference>
<dbReference type="Proteomes" id="UP000306740">
    <property type="component" value="Unassembled WGS sequence"/>
</dbReference>
<evidence type="ECO:0000259" key="1">
    <source>
        <dbReference type="PROSITE" id="PS51186"/>
    </source>
</evidence>
<dbReference type="SUPFAM" id="SSF55729">
    <property type="entry name" value="Acyl-CoA N-acyltransferases (Nat)"/>
    <property type="match status" value="1"/>
</dbReference>
<evidence type="ECO:0000313" key="3">
    <source>
        <dbReference type="EMBL" id="TNC49093.1"/>
    </source>
</evidence>
<evidence type="ECO:0000313" key="4">
    <source>
        <dbReference type="Proteomes" id="UP000306740"/>
    </source>
</evidence>
<dbReference type="Gene3D" id="3.40.630.30">
    <property type="match status" value="1"/>
</dbReference>
<dbReference type="InterPro" id="IPR000182">
    <property type="entry name" value="GNAT_dom"/>
</dbReference>
<dbReference type="PROSITE" id="PS51186">
    <property type="entry name" value="GNAT"/>
    <property type="match status" value="1"/>
</dbReference>
<dbReference type="OrthoDB" id="9775595at2"/>
<dbReference type="EMBL" id="VDFR01000039">
    <property type="protein sequence ID" value="TNC48047.1"/>
    <property type="molecule type" value="Genomic_DNA"/>
</dbReference>
<dbReference type="InterPro" id="IPR056934">
    <property type="entry name" value="SH3_Rv0428c"/>
</dbReference>
<dbReference type="InterPro" id="IPR016181">
    <property type="entry name" value="Acyl_CoA_acyltransferase"/>
</dbReference>
<comment type="caution">
    <text evidence="3">The sequence shown here is derived from an EMBL/GenBank/DDBJ whole genome shotgun (WGS) entry which is preliminary data.</text>
</comment>
<name>A0A5C4MWG5_9ACTN</name>
<reference evidence="3 4" key="1">
    <citation type="submission" date="2019-05" db="EMBL/GenBank/DDBJ databases">
        <title>Mumia sp. nov., isolated from the intestinal contents of plateau pika (Ochotona curzoniae) in the Qinghai-Tibet plateau of China.</title>
        <authorList>
            <person name="Tian Z."/>
        </authorList>
    </citation>
    <scope>NUCLEOTIDE SEQUENCE [LARGE SCALE GENOMIC DNA]</scope>
    <source>
        <strain evidence="4">527</strain>
        <strain evidence="3">Z527</strain>
    </source>
</reference>
<dbReference type="PANTHER" id="PTHR43072:SF60">
    <property type="entry name" value="L-2,4-DIAMINOBUTYRIC ACID ACETYLTRANSFERASE"/>
    <property type="match status" value="1"/>
</dbReference>
<sequence length="338" mass="36702">MSVRRRSLSRFDALVGHRVVVRSTVPGERGPSGGPAFTDVIGRLLDHDGTTLRIQRRDGSEVDVATSTVVAAKTVPEGRARVRTRPALDYSPEELAEICTRGWPPRVLEPLGRWSLRAAGGFSGRANSAGVHGDPGTGFEDALARVEDFYVSQSLPPKAQVIDETPWARRFTDAGWTGIGGTRDHAVVQVADVATVLSTAPARPSDVTVTLEPTLTADWLAAAERDADAYDPHDVQHVLASPRFVVFASVRGDQGLEAVARMVVTGEWAGLSSVHTSPHARRRGHAARLLEACAEWARDEGADKVYLQTMQHNTAALALYARYGFVTHHTYRYVTPTR</sequence>
<keyword evidence="3" id="KW-0808">Transferase</keyword>